<gene>
    <name evidence="1" type="ORF">F5144DRAFT_491710</name>
</gene>
<reference evidence="1 2" key="1">
    <citation type="journal article" date="2021" name="Nat. Commun.">
        <title>Genetic determinants of endophytism in the Arabidopsis root mycobiome.</title>
        <authorList>
            <person name="Mesny F."/>
            <person name="Miyauchi S."/>
            <person name="Thiergart T."/>
            <person name="Pickel B."/>
            <person name="Atanasova L."/>
            <person name="Karlsson M."/>
            <person name="Huettel B."/>
            <person name="Barry K.W."/>
            <person name="Haridas S."/>
            <person name="Chen C."/>
            <person name="Bauer D."/>
            <person name="Andreopoulos W."/>
            <person name="Pangilinan J."/>
            <person name="LaButti K."/>
            <person name="Riley R."/>
            <person name="Lipzen A."/>
            <person name="Clum A."/>
            <person name="Drula E."/>
            <person name="Henrissat B."/>
            <person name="Kohler A."/>
            <person name="Grigoriev I.V."/>
            <person name="Martin F.M."/>
            <person name="Hacquard S."/>
        </authorList>
    </citation>
    <scope>NUCLEOTIDE SEQUENCE [LARGE SCALE GENOMIC DNA]</scope>
    <source>
        <strain evidence="1 2">MPI-SDFR-AT-0079</strain>
    </source>
</reference>
<organism evidence="1 2">
    <name type="scientific">Chaetomium tenue</name>
    <dbReference type="NCBI Taxonomy" id="1854479"/>
    <lineage>
        <taxon>Eukaryota</taxon>
        <taxon>Fungi</taxon>
        <taxon>Dikarya</taxon>
        <taxon>Ascomycota</taxon>
        <taxon>Pezizomycotina</taxon>
        <taxon>Sordariomycetes</taxon>
        <taxon>Sordariomycetidae</taxon>
        <taxon>Sordariales</taxon>
        <taxon>Chaetomiaceae</taxon>
        <taxon>Chaetomium</taxon>
    </lineage>
</organism>
<evidence type="ECO:0000313" key="2">
    <source>
        <dbReference type="Proteomes" id="UP000724584"/>
    </source>
</evidence>
<name>A0ACB7P7W0_9PEZI</name>
<protein>
    <submittedName>
        <fullName evidence="1">Uncharacterized protein</fullName>
    </submittedName>
</protein>
<proteinExistence type="predicted"/>
<comment type="caution">
    <text evidence="1">The sequence shown here is derived from an EMBL/GenBank/DDBJ whole genome shotgun (WGS) entry which is preliminary data.</text>
</comment>
<dbReference type="Proteomes" id="UP000724584">
    <property type="component" value="Unassembled WGS sequence"/>
</dbReference>
<dbReference type="EMBL" id="JAGIZQ010000004">
    <property type="protein sequence ID" value="KAH6632082.1"/>
    <property type="molecule type" value="Genomic_DNA"/>
</dbReference>
<keyword evidence="2" id="KW-1185">Reference proteome</keyword>
<accession>A0ACB7P7W0</accession>
<sequence>MPAIASSLGIRGPDPQHDASKDNVAPSTTNTVVWIVAAAVGGLIVVGGTVAFILIQYTKRRQIRRDQELHPYLTREEIIKRRKMEDSDPFLELESHRKHMINKSLATRSSYSAGSGFSAMANQIDRELAEMERQETAKLKDDWKKWEAKVRKERSESGRGHPATSVASEPPVLTLPMLAMHRSPSRTPSAKNHAIGLSVRPRPAGVEVTMRRTTTIECSSDSEGSRGVLGQRALSAYGVSAMVGRESEVFGNRRSMGFVCLDATRKQRRKPPKKPCSGLETHGWPDAELKPKNLPYLTSEVWNGCCCCCCCCCCC</sequence>
<evidence type="ECO:0000313" key="1">
    <source>
        <dbReference type="EMBL" id="KAH6632082.1"/>
    </source>
</evidence>